<evidence type="ECO:0000256" key="2">
    <source>
        <dbReference type="ARBA" id="ARBA00022603"/>
    </source>
</evidence>
<organism evidence="5 6">
    <name type="scientific">Halomarinibacterium sedimenti</name>
    <dbReference type="NCBI Taxonomy" id="2857106"/>
    <lineage>
        <taxon>Bacteria</taxon>
        <taxon>Pseudomonadati</taxon>
        <taxon>Bacteroidota</taxon>
        <taxon>Flavobacteriia</taxon>
        <taxon>Flavobacteriales</taxon>
        <taxon>Flavobacteriaceae</taxon>
        <taxon>Halomarinibacterium</taxon>
    </lineage>
</organism>
<accession>A0A9X1FMK8</accession>
<dbReference type="CDD" id="cd02440">
    <property type="entry name" value="AdoMet_MTases"/>
    <property type="match status" value="1"/>
</dbReference>
<keyword evidence="6" id="KW-1185">Reference proteome</keyword>
<comment type="caution">
    <text evidence="5">The sequence shown here is derived from an EMBL/GenBank/DDBJ whole genome shotgun (WGS) entry which is preliminary data.</text>
</comment>
<dbReference type="Proteomes" id="UP001138686">
    <property type="component" value="Unassembled WGS sequence"/>
</dbReference>
<keyword evidence="1" id="KW-0597">Phosphoprotein</keyword>
<evidence type="ECO:0000256" key="1">
    <source>
        <dbReference type="ARBA" id="ARBA00022553"/>
    </source>
</evidence>
<dbReference type="PROSITE" id="PS51585">
    <property type="entry name" value="SAM_MT_TPMT"/>
    <property type="match status" value="1"/>
</dbReference>
<evidence type="ECO:0000313" key="6">
    <source>
        <dbReference type="Proteomes" id="UP001138686"/>
    </source>
</evidence>
<dbReference type="Pfam" id="PF05724">
    <property type="entry name" value="TPMT"/>
    <property type="match status" value="1"/>
</dbReference>
<keyword evidence="4" id="KW-0949">S-adenosyl-L-methionine</keyword>
<dbReference type="EMBL" id="JAHWDP010000001">
    <property type="protein sequence ID" value="MBW2937207.1"/>
    <property type="molecule type" value="Genomic_DNA"/>
</dbReference>
<gene>
    <name evidence="5" type="ORF">KXJ69_03765</name>
</gene>
<proteinExistence type="predicted"/>
<evidence type="ECO:0000256" key="4">
    <source>
        <dbReference type="ARBA" id="ARBA00022691"/>
    </source>
</evidence>
<dbReference type="PANTHER" id="PTHR32183">
    <property type="match status" value="1"/>
</dbReference>
<evidence type="ECO:0000313" key="5">
    <source>
        <dbReference type="EMBL" id="MBW2937207.1"/>
    </source>
</evidence>
<dbReference type="PANTHER" id="PTHR32183:SF6">
    <property type="entry name" value="CYSTEINE SULFINATE DESULFINASE_CYSTEINE DESULFURASE AND RELATED ENZYMES"/>
    <property type="match status" value="1"/>
</dbReference>
<keyword evidence="2 5" id="KW-0489">Methyltransferase</keyword>
<dbReference type="InterPro" id="IPR008854">
    <property type="entry name" value="TPMT"/>
</dbReference>
<keyword evidence="3" id="KW-0808">Transferase</keyword>
<protein>
    <submittedName>
        <fullName evidence="5">Methyltransferase domain-containing protein</fullName>
    </submittedName>
</protein>
<reference evidence="5" key="1">
    <citation type="submission" date="2021-07" db="EMBL/GenBank/DDBJ databases">
        <title>Aureisphaera sp. CAU 1614 isolated from sea sediment.</title>
        <authorList>
            <person name="Kim W."/>
        </authorList>
    </citation>
    <scope>NUCLEOTIDE SEQUENCE</scope>
    <source>
        <strain evidence="5">CAU 1614</strain>
    </source>
</reference>
<dbReference type="GO" id="GO:0008757">
    <property type="term" value="F:S-adenosylmethionine-dependent methyltransferase activity"/>
    <property type="evidence" value="ECO:0007669"/>
    <property type="project" value="InterPro"/>
</dbReference>
<dbReference type="RefSeq" id="WP_219051430.1">
    <property type="nucleotide sequence ID" value="NZ_JAHWDP010000001.1"/>
</dbReference>
<sequence>MTPFDQSYWDNRYKEGSTGWDIGTISTPLKEYFNQLKDTSLKILIPGGGNAYEAEYLYKKGFKNVTIVDISETALNNVQKRVTDFPKSQLIHQDFFEFEGSFDLIIEQTFFCALDPSLRKEYAKKMHALLNPNGKIVGLLFDFPLTSDGPPFGGSKEEYLTYFKPYFNIKILERCYNSILPRAGRELFFKFQKY</sequence>
<evidence type="ECO:0000256" key="3">
    <source>
        <dbReference type="ARBA" id="ARBA00022679"/>
    </source>
</evidence>
<dbReference type="GO" id="GO:0032259">
    <property type="term" value="P:methylation"/>
    <property type="evidence" value="ECO:0007669"/>
    <property type="project" value="UniProtKB-KW"/>
</dbReference>
<name>A0A9X1FMK8_9FLAO</name>
<dbReference type="AlphaFoldDB" id="A0A9X1FMK8"/>